<dbReference type="InterPro" id="IPR036081">
    <property type="entry name" value="Translin_sf"/>
</dbReference>
<sequence>MNSGGGGNAKDLTLLDCGGSDKDISGSTHTHYAAMDAPLKSPMFLPNRIFISACILLKLHAVYLPFSFDSIPASPPTQRSVPKSEICHNPGFFTERTFGPLFPLSSDVTTAMNSEDLNKLSHDFEAESELKEVMELDRKSRNASGIMNRIHSTLELQRLTDSSSSITKSCYEEFAKIASVVPPNQFWRYITTNTYPLALAHAVSRWKDMWTRSLQNIIFVTALNEYLTTERLLTLPECEQLLGVDPEWKGRFQIPSEDYLHGIIALVNELLNLKNDSLRRRFDSLKYDMKKIEEVWNIARKF</sequence>
<reference evidence="8 9" key="1">
    <citation type="journal article" date="2013" name="Nat. Commun.">
        <title>The evolution and pathogenic mechanisms of the rice sheath blight pathogen.</title>
        <authorList>
            <person name="Zheng A."/>
            <person name="Lin R."/>
            <person name="Xu L."/>
            <person name="Qin P."/>
            <person name="Tang C."/>
            <person name="Ai P."/>
            <person name="Zhang D."/>
            <person name="Liu Y."/>
            <person name="Sun Z."/>
            <person name="Feng H."/>
            <person name="Wang Y."/>
            <person name="Chen Y."/>
            <person name="Liang X."/>
            <person name="Fu R."/>
            <person name="Li Q."/>
            <person name="Zhang J."/>
            <person name="Yu X."/>
            <person name="Xie Z."/>
            <person name="Ding L."/>
            <person name="Guan P."/>
            <person name="Tang J."/>
            <person name="Liang Y."/>
            <person name="Wang S."/>
            <person name="Deng Q."/>
            <person name="Li S."/>
            <person name="Zhu J."/>
            <person name="Wang L."/>
            <person name="Liu H."/>
            <person name="Li P."/>
        </authorList>
    </citation>
    <scope>NUCLEOTIDE SEQUENCE [LARGE SCALE GENOMIC DNA]</scope>
    <source>
        <strain evidence="9">AG-1 IA</strain>
    </source>
</reference>
<keyword evidence="5" id="KW-0694">RNA-binding</keyword>
<proteinExistence type="inferred from homology"/>
<evidence type="ECO:0000256" key="5">
    <source>
        <dbReference type="ARBA" id="ARBA00022884"/>
    </source>
</evidence>
<dbReference type="OrthoDB" id="829at2759"/>
<dbReference type="InterPro" id="IPR016069">
    <property type="entry name" value="Translin_C"/>
</dbReference>
<comment type="caution">
    <text evidence="8">The sequence shown here is derived from an EMBL/GenBank/DDBJ whole genome shotgun (WGS) entry which is preliminary data.</text>
</comment>
<dbReference type="InterPro" id="IPR016068">
    <property type="entry name" value="Translin_N"/>
</dbReference>
<evidence type="ECO:0000313" key="9">
    <source>
        <dbReference type="Proteomes" id="UP000011668"/>
    </source>
</evidence>
<keyword evidence="7" id="KW-0539">Nucleus</keyword>
<dbReference type="GO" id="GO:0003723">
    <property type="term" value="F:RNA binding"/>
    <property type="evidence" value="ECO:0007669"/>
    <property type="project" value="UniProtKB-KW"/>
</dbReference>
<evidence type="ECO:0000256" key="3">
    <source>
        <dbReference type="ARBA" id="ARBA00005902"/>
    </source>
</evidence>
<keyword evidence="9" id="KW-1185">Reference proteome</keyword>
<dbReference type="Proteomes" id="UP000011668">
    <property type="component" value="Unassembled WGS sequence"/>
</dbReference>
<dbReference type="GO" id="GO:0005634">
    <property type="term" value="C:nucleus"/>
    <property type="evidence" value="ECO:0007669"/>
    <property type="project" value="UniProtKB-SubCell"/>
</dbReference>
<protein>
    <submittedName>
        <fullName evidence="8">Translin domain-containing protein</fullName>
    </submittedName>
</protein>
<dbReference type="GO" id="GO:0005737">
    <property type="term" value="C:cytoplasm"/>
    <property type="evidence" value="ECO:0007669"/>
    <property type="project" value="UniProtKB-SubCell"/>
</dbReference>
<dbReference type="Pfam" id="PF01997">
    <property type="entry name" value="Translin"/>
    <property type="match status" value="1"/>
</dbReference>
<dbReference type="SUPFAM" id="SSF74784">
    <property type="entry name" value="Translin"/>
    <property type="match status" value="1"/>
</dbReference>
<keyword evidence="6" id="KW-0238">DNA-binding</keyword>
<organism evidence="8 9">
    <name type="scientific">Thanatephorus cucumeris (strain AG1-IA)</name>
    <name type="common">Rice sheath blight fungus</name>
    <name type="synonym">Rhizoctonia solani</name>
    <dbReference type="NCBI Taxonomy" id="983506"/>
    <lineage>
        <taxon>Eukaryota</taxon>
        <taxon>Fungi</taxon>
        <taxon>Dikarya</taxon>
        <taxon>Basidiomycota</taxon>
        <taxon>Agaricomycotina</taxon>
        <taxon>Agaricomycetes</taxon>
        <taxon>Cantharellales</taxon>
        <taxon>Ceratobasidiaceae</taxon>
        <taxon>Rhizoctonia</taxon>
        <taxon>Rhizoctonia solani AG-1</taxon>
    </lineage>
</organism>
<keyword evidence="4" id="KW-0963">Cytoplasm</keyword>
<dbReference type="HOGENOM" id="CLU_921902_0_0_1"/>
<dbReference type="GO" id="GO:0016070">
    <property type="term" value="P:RNA metabolic process"/>
    <property type="evidence" value="ECO:0007669"/>
    <property type="project" value="InterPro"/>
</dbReference>
<dbReference type="PANTHER" id="PTHR10741">
    <property type="entry name" value="TRANSLIN AND TRANSLIN ASSOCIATED PROTEIN X"/>
    <property type="match status" value="1"/>
</dbReference>
<dbReference type="InterPro" id="IPR002848">
    <property type="entry name" value="Translin_fam"/>
</dbReference>
<dbReference type="GO" id="GO:0003697">
    <property type="term" value="F:single-stranded DNA binding"/>
    <property type="evidence" value="ECO:0007669"/>
    <property type="project" value="InterPro"/>
</dbReference>
<evidence type="ECO:0000256" key="7">
    <source>
        <dbReference type="ARBA" id="ARBA00023242"/>
    </source>
</evidence>
<name>L8X5P3_THACA</name>
<dbReference type="Gene3D" id="1.20.58.190">
    <property type="entry name" value="Translin, domain 1"/>
    <property type="match status" value="1"/>
</dbReference>
<dbReference type="AlphaFoldDB" id="L8X5P3"/>
<dbReference type="GO" id="GO:0043565">
    <property type="term" value="F:sequence-specific DNA binding"/>
    <property type="evidence" value="ECO:0007669"/>
    <property type="project" value="InterPro"/>
</dbReference>
<evidence type="ECO:0000256" key="2">
    <source>
        <dbReference type="ARBA" id="ARBA00004496"/>
    </source>
</evidence>
<comment type="similarity">
    <text evidence="3">Belongs to the translin family.</text>
</comment>
<gene>
    <name evidence="8" type="ORF">AG1IA_01558</name>
</gene>
<dbReference type="Gene3D" id="1.20.58.200">
    <property type="entry name" value="Translin, domain 2"/>
    <property type="match status" value="1"/>
</dbReference>
<evidence type="ECO:0000313" key="8">
    <source>
        <dbReference type="EMBL" id="ELU44417.1"/>
    </source>
</evidence>
<dbReference type="InterPro" id="IPR033956">
    <property type="entry name" value="Translin"/>
</dbReference>
<evidence type="ECO:0000256" key="6">
    <source>
        <dbReference type="ARBA" id="ARBA00023125"/>
    </source>
</evidence>
<evidence type="ECO:0000256" key="4">
    <source>
        <dbReference type="ARBA" id="ARBA00022490"/>
    </source>
</evidence>
<dbReference type="EMBL" id="AFRT01000323">
    <property type="protein sequence ID" value="ELU44417.1"/>
    <property type="molecule type" value="Genomic_DNA"/>
</dbReference>
<dbReference type="STRING" id="983506.L8X5P3"/>
<evidence type="ECO:0000256" key="1">
    <source>
        <dbReference type="ARBA" id="ARBA00004123"/>
    </source>
</evidence>
<accession>L8X5P3</accession>
<dbReference type="CDD" id="cd14819">
    <property type="entry name" value="Translin"/>
    <property type="match status" value="1"/>
</dbReference>
<comment type="subcellular location">
    <subcellularLocation>
        <location evidence="2">Cytoplasm</location>
    </subcellularLocation>
    <subcellularLocation>
        <location evidence="1">Nucleus</location>
    </subcellularLocation>
</comment>